<dbReference type="GO" id="GO:0051117">
    <property type="term" value="F:ATPase binding"/>
    <property type="evidence" value="ECO:0007669"/>
    <property type="project" value="TreeGrafter"/>
</dbReference>
<dbReference type="Gene3D" id="3.90.226.10">
    <property type="entry name" value="2-enoyl-CoA Hydratase, Chain A, domain 1"/>
    <property type="match status" value="1"/>
</dbReference>
<dbReference type="GO" id="GO:0009368">
    <property type="term" value="C:endopeptidase Clp complex"/>
    <property type="evidence" value="ECO:0007669"/>
    <property type="project" value="TreeGrafter"/>
</dbReference>
<dbReference type="InterPro" id="IPR023562">
    <property type="entry name" value="ClpP/TepA"/>
</dbReference>
<comment type="catalytic activity">
    <reaction evidence="5 6">
        <text>Hydrolysis of proteins to small peptides in the presence of ATP and magnesium. alpha-casein is the usual test substrate. In the absence of ATP, only oligopeptides shorter than five residues are hydrolyzed (such as succinyl-Leu-Tyr-|-NHMec, and Leu-Tyr-Leu-|-Tyr-Trp, in which cleavage of the -Tyr-|-Leu- and -Tyr-|-Trp bonds also occurs).</text>
        <dbReference type="EC" id="3.4.21.92"/>
    </reaction>
</comment>
<evidence type="ECO:0000256" key="2">
    <source>
        <dbReference type="ARBA" id="ARBA00022670"/>
    </source>
</evidence>
<dbReference type="InterPro" id="IPR001907">
    <property type="entry name" value="ClpP"/>
</dbReference>
<dbReference type="AlphaFoldDB" id="A0A9D1HPA2"/>
<evidence type="ECO:0000256" key="1">
    <source>
        <dbReference type="ARBA" id="ARBA00007039"/>
    </source>
</evidence>
<keyword evidence="2 8" id="KW-0645">Protease</keyword>
<evidence type="ECO:0000256" key="3">
    <source>
        <dbReference type="ARBA" id="ARBA00022801"/>
    </source>
</evidence>
<gene>
    <name evidence="8" type="ORF">IAD15_08245</name>
</gene>
<dbReference type="GO" id="GO:0006515">
    <property type="term" value="P:protein quality control for misfolded or incompletely synthesized proteins"/>
    <property type="evidence" value="ECO:0007669"/>
    <property type="project" value="TreeGrafter"/>
</dbReference>
<evidence type="ECO:0000256" key="6">
    <source>
        <dbReference type="PROSITE-ProRule" id="PRU10086"/>
    </source>
</evidence>
<dbReference type="PRINTS" id="PR00127">
    <property type="entry name" value="CLPPROTEASEP"/>
</dbReference>
<evidence type="ECO:0000256" key="7">
    <source>
        <dbReference type="RuleBase" id="RU003567"/>
    </source>
</evidence>
<dbReference type="GO" id="GO:0004176">
    <property type="term" value="F:ATP-dependent peptidase activity"/>
    <property type="evidence" value="ECO:0007669"/>
    <property type="project" value="InterPro"/>
</dbReference>
<dbReference type="SUPFAM" id="SSF52096">
    <property type="entry name" value="ClpP/crotonase"/>
    <property type="match status" value="1"/>
</dbReference>
<dbReference type="EMBL" id="DVMJ01000068">
    <property type="protein sequence ID" value="HIU14043.1"/>
    <property type="molecule type" value="Genomic_DNA"/>
</dbReference>
<dbReference type="InterPro" id="IPR033135">
    <property type="entry name" value="ClpP_His_AS"/>
</dbReference>
<comment type="similarity">
    <text evidence="1 7">Belongs to the peptidase S14 family.</text>
</comment>
<dbReference type="Pfam" id="PF00574">
    <property type="entry name" value="CLP_protease"/>
    <property type="match status" value="1"/>
</dbReference>
<name>A0A9D1HPA2_9FIRM</name>
<evidence type="ECO:0000256" key="5">
    <source>
        <dbReference type="ARBA" id="ARBA00034021"/>
    </source>
</evidence>
<sequence length="200" mass="22131">MTSSSLIKSANGFTTVPLDARLLSKRIIYIDDQTITGELIAEVISKIMILVSEDASSMITILLDSEGGGVRPGMVLYDLLQSCRTPIRLVVAGKAYSMAALLFASGRHGRYMLPSSELMIHQPMFEGQVPGNGETMKTMLERLEKEKQKMITLFAKHTGQSVEKIKEAISYDHFYDPEQAMAFGLCDGIITFKEILEGEM</sequence>
<proteinExistence type="inferred from homology"/>
<evidence type="ECO:0000256" key="4">
    <source>
        <dbReference type="ARBA" id="ARBA00022825"/>
    </source>
</evidence>
<evidence type="ECO:0000313" key="9">
    <source>
        <dbReference type="Proteomes" id="UP000824175"/>
    </source>
</evidence>
<comment type="caution">
    <text evidence="8">The sequence shown here is derived from an EMBL/GenBank/DDBJ whole genome shotgun (WGS) entry which is preliminary data.</text>
</comment>
<dbReference type="PANTHER" id="PTHR10381:SF11">
    <property type="entry name" value="ATP-DEPENDENT CLP PROTEASE PROTEOLYTIC SUBUNIT, MITOCHONDRIAL"/>
    <property type="match status" value="1"/>
</dbReference>
<organism evidence="8 9">
    <name type="scientific">Candidatus Fimiplasma intestinipullorum</name>
    <dbReference type="NCBI Taxonomy" id="2840825"/>
    <lineage>
        <taxon>Bacteria</taxon>
        <taxon>Bacillati</taxon>
        <taxon>Bacillota</taxon>
        <taxon>Clostridia</taxon>
        <taxon>Eubacteriales</taxon>
        <taxon>Candidatus Fimiplasma</taxon>
    </lineage>
</organism>
<evidence type="ECO:0000313" key="8">
    <source>
        <dbReference type="EMBL" id="HIU14043.1"/>
    </source>
</evidence>
<dbReference type="Proteomes" id="UP000824175">
    <property type="component" value="Unassembled WGS sequence"/>
</dbReference>
<accession>A0A9D1HPA2</accession>
<dbReference type="GO" id="GO:0004252">
    <property type="term" value="F:serine-type endopeptidase activity"/>
    <property type="evidence" value="ECO:0007669"/>
    <property type="project" value="UniProtKB-EC"/>
</dbReference>
<keyword evidence="3" id="KW-0378">Hydrolase</keyword>
<dbReference type="InterPro" id="IPR029045">
    <property type="entry name" value="ClpP/crotonase-like_dom_sf"/>
</dbReference>
<protein>
    <recommendedName>
        <fullName evidence="7">ATP-dependent Clp protease proteolytic subunit</fullName>
    </recommendedName>
</protein>
<dbReference type="CDD" id="cd07017">
    <property type="entry name" value="S14_ClpP_2"/>
    <property type="match status" value="1"/>
</dbReference>
<dbReference type="PROSITE" id="PS00382">
    <property type="entry name" value="CLP_PROTEASE_HIS"/>
    <property type="match status" value="1"/>
</dbReference>
<keyword evidence="4" id="KW-0720">Serine protease</keyword>
<reference evidence="8" key="1">
    <citation type="submission" date="2020-10" db="EMBL/GenBank/DDBJ databases">
        <authorList>
            <person name="Gilroy R."/>
        </authorList>
    </citation>
    <scope>NUCLEOTIDE SEQUENCE</scope>
    <source>
        <strain evidence="8">CHK195-11698</strain>
    </source>
</reference>
<feature type="active site" evidence="6">
    <location>
        <position position="121"/>
    </location>
</feature>
<dbReference type="PANTHER" id="PTHR10381">
    <property type="entry name" value="ATP-DEPENDENT CLP PROTEASE PROTEOLYTIC SUBUNIT"/>
    <property type="match status" value="1"/>
</dbReference>
<reference evidence="8" key="2">
    <citation type="journal article" date="2021" name="PeerJ">
        <title>Extensive microbial diversity within the chicken gut microbiome revealed by metagenomics and culture.</title>
        <authorList>
            <person name="Gilroy R."/>
            <person name="Ravi A."/>
            <person name="Getino M."/>
            <person name="Pursley I."/>
            <person name="Horton D.L."/>
            <person name="Alikhan N.F."/>
            <person name="Baker D."/>
            <person name="Gharbi K."/>
            <person name="Hall N."/>
            <person name="Watson M."/>
            <person name="Adriaenssens E.M."/>
            <person name="Foster-Nyarko E."/>
            <person name="Jarju S."/>
            <person name="Secka A."/>
            <person name="Antonio M."/>
            <person name="Oren A."/>
            <person name="Chaudhuri R.R."/>
            <person name="La Ragione R."/>
            <person name="Hildebrand F."/>
            <person name="Pallen M.J."/>
        </authorList>
    </citation>
    <scope>NUCLEOTIDE SEQUENCE</scope>
    <source>
        <strain evidence="8">CHK195-11698</strain>
    </source>
</reference>